<accession>A0A6N8L443</accession>
<comment type="caution">
    <text evidence="2">The sequence shown here is derived from an EMBL/GenBank/DDBJ whole genome shotgun (WGS) entry which is preliminary data.</text>
</comment>
<feature type="transmembrane region" description="Helical" evidence="1">
    <location>
        <begin position="12"/>
        <end position="30"/>
    </location>
</feature>
<reference evidence="2 3" key="1">
    <citation type="submission" date="2019-12" db="EMBL/GenBank/DDBJ databases">
        <authorList>
            <person name="Dong K."/>
        </authorList>
    </citation>
    <scope>NUCLEOTIDE SEQUENCE [LARGE SCALE GENOMIC DNA]</scope>
    <source>
        <strain evidence="2 3">JCM 31225</strain>
    </source>
</reference>
<keyword evidence="1" id="KW-0812">Transmembrane</keyword>
<evidence type="ECO:0000256" key="1">
    <source>
        <dbReference type="SAM" id="Phobius"/>
    </source>
</evidence>
<keyword evidence="1" id="KW-1133">Transmembrane helix</keyword>
<gene>
    <name evidence="2" type="ORF">GQF63_13010</name>
</gene>
<organism evidence="2 3">
    <name type="scientific">Sphingobacterium humi</name>
    <dbReference type="NCBI Taxonomy" id="1796905"/>
    <lineage>
        <taxon>Bacteria</taxon>
        <taxon>Pseudomonadati</taxon>
        <taxon>Bacteroidota</taxon>
        <taxon>Sphingobacteriia</taxon>
        <taxon>Sphingobacteriales</taxon>
        <taxon>Sphingobacteriaceae</taxon>
        <taxon>Sphingobacterium</taxon>
    </lineage>
</organism>
<evidence type="ECO:0000313" key="3">
    <source>
        <dbReference type="Proteomes" id="UP000435036"/>
    </source>
</evidence>
<dbReference type="RefSeq" id="WP_160369669.1">
    <property type="nucleotide sequence ID" value="NZ_WSQA01000009.1"/>
</dbReference>
<evidence type="ECO:0000313" key="2">
    <source>
        <dbReference type="EMBL" id="MVZ62948.1"/>
    </source>
</evidence>
<sequence length="120" mass="13906">MTHSLTYRTWIARFLLVWMCVIVISGVVFMHKEVTSTGEIVTHIHPYNLGEKKHHHHHSDAEIRYLDIVFQGSYLDWEPLVYSLPIPTVLSEIPYAELLEQTRQQDLVCHLGRGPPSFLA</sequence>
<name>A0A6N8L443_9SPHI</name>
<keyword evidence="1" id="KW-0472">Membrane</keyword>
<keyword evidence="3" id="KW-1185">Reference proteome</keyword>
<dbReference type="EMBL" id="WSQA01000009">
    <property type="protein sequence ID" value="MVZ62948.1"/>
    <property type="molecule type" value="Genomic_DNA"/>
</dbReference>
<dbReference type="Proteomes" id="UP000435036">
    <property type="component" value="Unassembled WGS sequence"/>
</dbReference>
<dbReference type="AlphaFoldDB" id="A0A6N8L443"/>
<proteinExistence type="predicted"/>
<protein>
    <submittedName>
        <fullName evidence="2">Uncharacterized protein</fullName>
    </submittedName>
</protein>
<dbReference type="OrthoDB" id="1121875at2"/>